<feature type="region of interest" description="Disordered" evidence="1">
    <location>
        <begin position="437"/>
        <end position="545"/>
    </location>
</feature>
<proteinExistence type="predicted"/>
<evidence type="ECO:0000259" key="2">
    <source>
        <dbReference type="PROSITE" id="PS52002"/>
    </source>
</evidence>
<dbReference type="InterPro" id="IPR009604">
    <property type="entry name" value="LsmAD_domain"/>
</dbReference>
<dbReference type="GO" id="GO:0010494">
    <property type="term" value="C:cytoplasmic stress granule"/>
    <property type="evidence" value="ECO:0007669"/>
    <property type="project" value="TreeGrafter"/>
</dbReference>
<dbReference type="SMART" id="SM01272">
    <property type="entry name" value="LsmAD"/>
    <property type="match status" value="1"/>
</dbReference>
<feature type="compositionally biased region" description="Low complexity" evidence="1">
    <location>
        <begin position="453"/>
        <end position="470"/>
    </location>
</feature>
<evidence type="ECO:0000313" key="3">
    <source>
        <dbReference type="EMBL" id="KAF6152358.1"/>
    </source>
</evidence>
<name>A0A7J7MC95_9MAGN</name>
<protein>
    <recommendedName>
        <fullName evidence="2">Sm domain-containing protein</fullName>
    </recommendedName>
</protein>
<evidence type="ECO:0000313" key="4">
    <source>
        <dbReference type="Proteomes" id="UP000541444"/>
    </source>
</evidence>
<dbReference type="PANTHER" id="PTHR12854:SF7">
    <property type="entry name" value="ATAXIN-2 HOMOLOG"/>
    <property type="match status" value="1"/>
</dbReference>
<accession>A0A7J7MC95</accession>
<dbReference type="GO" id="GO:0003729">
    <property type="term" value="F:mRNA binding"/>
    <property type="evidence" value="ECO:0007669"/>
    <property type="project" value="TreeGrafter"/>
</dbReference>
<dbReference type="EMBL" id="JACGCM010001644">
    <property type="protein sequence ID" value="KAF6152358.1"/>
    <property type="molecule type" value="Genomic_DNA"/>
</dbReference>
<gene>
    <name evidence="3" type="ORF">GIB67_006012</name>
</gene>
<feature type="compositionally biased region" description="Polar residues" evidence="1">
    <location>
        <begin position="1"/>
        <end position="14"/>
    </location>
</feature>
<sequence length="674" mass="74182">MSTHQVVQPRTSANVVGRRRGEREMSARLDSNVHTGRSISGSSSIAGPLKGGKVGGCGSLLRDRLVYFTTCLIGHVVEVEVKNGSIFSGIYHAANVEKDFGISLRMARLVKDVSFRGQNIVSEWASKPIPKTLVIPGKDIVQIIAKGAYVISEDESTNGLQYERDDIMIDSFISKSHYSEGRELKPWTPDEDDPQCPESENIFEDTWNRKWDQFEINETLFGVKSTFNEELYTTKLVKGPQTRALEREATRIAKEMEGEETQDIHLAEERGIHLPGDIDVDEETRYSSVFRGVDDRGYGEDEDIMLDSHNTETFGDSSGSVISKSFLNVARGKSDDRAQASSTSSSMVVSWDLFMFYMHFENKDHCLKSNYGDDMQFSQFNALHRSGSSDHARQLEGEIRMNENLIREQHVERISVEEVTKRKTVIQETQTQKVKDIQASHNLKKSTSDKVGLSHSATSLSPSATSYSPSPCVTSKDHDEHTNYSGESSDGAGSGKPHRATEPVNPRGRPGSSASSTSERAGAAPASTNPGLSPSSSMGSLSSEKSTLNPYAKEFKFNPNAKSFSPVQTILRPPSPVSDGSYYMPAGMSAVQHMHGVPVGMGVGPSFGGPQPVIYNPQIAPMQPPHAYIHPNGPPLYQQMILGQPRQVMYMPSYPPMFNLSNTVEAASRLRQNG</sequence>
<organism evidence="3 4">
    <name type="scientific">Kingdonia uniflora</name>
    <dbReference type="NCBI Taxonomy" id="39325"/>
    <lineage>
        <taxon>Eukaryota</taxon>
        <taxon>Viridiplantae</taxon>
        <taxon>Streptophyta</taxon>
        <taxon>Embryophyta</taxon>
        <taxon>Tracheophyta</taxon>
        <taxon>Spermatophyta</taxon>
        <taxon>Magnoliopsida</taxon>
        <taxon>Ranunculales</taxon>
        <taxon>Circaeasteraceae</taxon>
        <taxon>Kingdonia</taxon>
    </lineage>
</organism>
<dbReference type="Pfam" id="PF14438">
    <property type="entry name" value="SM-ATX"/>
    <property type="match status" value="1"/>
</dbReference>
<evidence type="ECO:0000256" key="1">
    <source>
        <dbReference type="SAM" id="MobiDB-lite"/>
    </source>
</evidence>
<keyword evidence="4" id="KW-1185">Reference proteome</keyword>
<dbReference type="GO" id="GO:0034063">
    <property type="term" value="P:stress granule assembly"/>
    <property type="evidence" value="ECO:0007669"/>
    <property type="project" value="TreeGrafter"/>
</dbReference>
<dbReference type="Proteomes" id="UP000541444">
    <property type="component" value="Unassembled WGS sequence"/>
</dbReference>
<dbReference type="OrthoDB" id="2275718at2759"/>
<dbReference type="InterPro" id="IPR045117">
    <property type="entry name" value="ATXN2-like"/>
</dbReference>
<feature type="compositionally biased region" description="Low complexity" evidence="1">
    <location>
        <begin position="530"/>
        <end position="543"/>
    </location>
</feature>
<dbReference type="InterPro" id="IPR047575">
    <property type="entry name" value="Sm"/>
</dbReference>
<dbReference type="PANTHER" id="PTHR12854">
    <property type="entry name" value="ATAXIN 2-RELATED"/>
    <property type="match status" value="1"/>
</dbReference>
<dbReference type="PROSITE" id="PS52002">
    <property type="entry name" value="SM"/>
    <property type="match status" value="1"/>
</dbReference>
<dbReference type="AlphaFoldDB" id="A0A7J7MC95"/>
<comment type="caution">
    <text evidence="3">The sequence shown here is derived from an EMBL/GenBank/DDBJ whole genome shotgun (WGS) entry which is preliminary data.</text>
</comment>
<reference evidence="3 4" key="1">
    <citation type="journal article" date="2020" name="IScience">
        <title>Genome Sequencing of the Endangered Kingdonia uniflora (Circaeasteraceae, Ranunculales) Reveals Potential Mechanisms of Evolutionary Specialization.</title>
        <authorList>
            <person name="Sun Y."/>
            <person name="Deng T."/>
            <person name="Zhang A."/>
            <person name="Moore M.J."/>
            <person name="Landis J.B."/>
            <person name="Lin N."/>
            <person name="Zhang H."/>
            <person name="Zhang X."/>
            <person name="Huang J."/>
            <person name="Zhang X."/>
            <person name="Sun H."/>
            <person name="Wang H."/>
        </authorList>
    </citation>
    <scope>NUCLEOTIDE SEQUENCE [LARGE SCALE GENOMIC DNA]</scope>
    <source>
        <strain evidence="3">TB1705</strain>
        <tissue evidence="3">Leaf</tissue>
    </source>
</reference>
<feature type="region of interest" description="Disordered" evidence="1">
    <location>
        <begin position="1"/>
        <end position="24"/>
    </location>
</feature>
<dbReference type="Pfam" id="PF06741">
    <property type="entry name" value="LsmAD"/>
    <property type="match status" value="1"/>
</dbReference>
<feature type="domain" description="Sm" evidence="2">
    <location>
        <begin position="64"/>
        <end position="129"/>
    </location>
</feature>
<dbReference type="InterPro" id="IPR025852">
    <property type="entry name" value="SM_dom_ATX"/>
</dbReference>